<accession>A1SY01</accession>
<dbReference type="eggNOG" id="COG5000">
    <property type="taxonomic scope" value="Bacteria"/>
</dbReference>
<evidence type="ECO:0000259" key="11">
    <source>
        <dbReference type="PROSITE" id="PS50883"/>
    </source>
</evidence>
<feature type="transmembrane region" description="Helical" evidence="9">
    <location>
        <begin position="306"/>
        <end position="328"/>
    </location>
</feature>
<dbReference type="SUPFAM" id="SSF55785">
    <property type="entry name" value="PYP-like sensor domain (PAS domain)"/>
    <property type="match status" value="1"/>
</dbReference>
<dbReference type="GO" id="GO:0005886">
    <property type="term" value="C:plasma membrane"/>
    <property type="evidence" value="ECO:0007669"/>
    <property type="project" value="InterPro"/>
</dbReference>
<feature type="domain" description="PAS" evidence="10">
    <location>
        <begin position="455"/>
        <end position="527"/>
    </location>
</feature>
<dbReference type="InterPro" id="IPR000014">
    <property type="entry name" value="PAS"/>
</dbReference>
<comment type="similarity">
    <text evidence="3">Belongs to the ammonia transporter channel (TC 1.A.11.2) family.</text>
</comment>
<dbReference type="SUPFAM" id="SSF141868">
    <property type="entry name" value="EAL domain-like"/>
    <property type="match status" value="1"/>
</dbReference>
<dbReference type="RefSeq" id="WP_011770923.1">
    <property type="nucleotide sequence ID" value="NC_008709.1"/>
</dbReference>
<dbReference type="CDD" id="cd00130">
    <property type="entry name" value="PAS"/>
    <property type="match status" value="1"/>
</dbReference>
<dbReference type="Pfam" id="PF00989">
    <property type="entry name" value="PAS"/>
    <property type="match status" value="1"/>
</dbReference>
<dbReference type="PROSITE" id="PS50887">
    <property type="entry name" value="GGDEF"/>
    <property type="match status" value="1"/>
</dbReference>
<keyword evidence="14" id="KW-1185">Reference proteome</keyword>
<keyword evidence="6 9" id="KW-1133">Transmembrane helix</keyword>
<feature type="transmembrane region" description="Helical" evidence="9">
    <location>
        <begin position="223"/>
        <end position="244"/>
    </location>
</feature>
<dbReference type="InterPro" id="IPR001905">
    <property type="entry name" value="Ammonium_transpt"/>
</dbReference>
<keyword evidence="8" id="KW-0924">Ammonia transport</keyword>
<dbReference type="InterPro" id="IPR002229">
    <property type="entry name" value="RhesusRHD"/>
</dbReference>
<dbReference type="SMART" id="SM00091">
    <property type="entry name" value="PAS"/>
    <property type="match status" value="1"/>
</dbReference>
<keyword evidence="7 9" id="KW-0472">Membrane</keyword>
<dbReference type="STRING" id="357804.Ping_2650"/>
<dbReference type="HOGENOM" id="CLU_000445_33_6_6"/>
<dbReference type="Pfam" id="PF00909">
    <property type="entry name" value="Ammonium_transp"/>
    <property type="match status" value="1"/>
</dbReference>
<name>A1SY01_PSYIN</name>
<dbReference type="eggNOG" id="COG0004">
    <property type="taxonomic scope" value="Bacteria"/>
</dbReference>
<sequence>MDYSWLLIASILVFFMQAGFLCLESGQIRSKNSINVAAKNISDFIIAVLIYWVFGFALMFGDSLGGVLGTDLFFVGEQQSAYQISFFLFQMMFCGTAATLVSGAVAERMSFMGYLSIAAILSAFIYPVAGHWAWASNYQAANQGWLEQLGFIDFAGSTVVHSVGGWVALAAIIVIGPRIGRFDSQHALPSGSNLPMSLLGTLLIWLGWFGFNGGSTLVMNNQVPLILLNTCLAAVGGGFVASLCHYWHKRYVDVGTILNGIIAGLVAITAGCHAVTPKAAMLIGMIAGIILYFGRLWIAKLKIDDALGVVPVHLFAGIWGTLAVALFADLSVLGTDLTRSEQLFVQLIGVLVISAYSFGLSFLLLLLVNRFFPLRVSAENELLGMNISEHRASTELIDLLGAMNKQESEGKFSQPVTVEPFTEVGQIASQYNKVIKRVDSEISNRDSAINKYKSSEKRKSAILDSSMDSIVSIDLEGAIIEFNPAAERTFGYSKSMVINKNFIDLFILESDQAAVWKNLAYKFLSAQGLVRDHRNSLTLNRHLQSEFPAEITITGASFGSEIQNEFTLHIRDVTRQLKLQGKLKLLAYSDPLTGLYNRTYLMDSLTTAINRSADSDRDVVMFFLDLDRFKKINDTLGHKAGDELLCEVATRLISVTRNTDIIARWGGDEFVILFTEAVNQAFVDSKATEILKVMRQPLALEGRVISIPTSIGIATVQPGITTAEQLVQQADLAMYSAKQGGRDNYQIFKAEMGHQAARDFDHEQDMRKGIAAKDQFFMVYQPKVTADNQLVGLEALMRWQHPQEGLISPADFIPLAEESNLIIELSEFAILTVLEQIRRWLDSGYEDVTVAINITGKHLVSGTLVPYISELLTRFDIEGTAIEIEITEGVLLTDVDRCIEVMSDLKSLGIKISIDDFGTGYSSLSYLKRLPIDVLKIDKSFVDDCAISLEDGEICATIINLAINLELTTVAEGVETQEQLDFLVAHGCDTYQGYFFHKPNSAQVIEKLLQRVSTLV</sequence>
<evidence type="ECO:0000256" key="2">
    <source>
        <dbReference type="ARBA" id="ARBA00004141"/>
    </source>
</evidence>
<dbReference type="Pfam" id="PF00563">
    <property type="entry name" value="EAL"/>
    <property type="match status" value="1"/>
</dbReference>
<evidence type="ECO:0000313" key="13">
    <source>
        <dbReference type="EMBL" id="ABM04366.1"/>
    </source>
</evidence>
<dbReference type="InterPro" id="IPR013767">
    <property type="entry name" value="PAS_fold"/>
</dbReference>
<feature type="domain" description="EAL" evidence="11">
    <location>
        <begin position="759"/>
        <end position="1013"/>
    </location>
</feature>
<dbReference type="GO" id="GO:0008519">
    <property type="term" value="F:ammonium channel activity"/>
    <property type="evidence" value="ECO:0007669"/>
    <property type="project" value="InterPro"/>
</dbReference>
<evidence type="ECO:0000256" key="1">
    <source>
        <dbReference type="ARBA" id="ARBA00001946"/>
    </source>
</evidence>
<dbReference type="GO" id="GO:0006355">
    <property type="term" value="P:regulation of DNA-templated transcription"/>
    <property type="evidence" value="ECO:0007669"/>
    <property type="project" value="InterPro"/>
</dbReference>
<keyword evidence="5 9" id="KW-0812">Transmembrane</keyword>
<dbReference type="PRINTS" id="PR00342">
    <property type="entry name" value="RHESUSRHD"/>
</dbReference>
<feature type="transmembrane region" description="Helical" evidence="9">
    <location>
        <begin position="256"/>
        <end position="276"/>
    </location>
</feature>
<evidence type="ECO:0000313" key="14">
    <source>
        <dbReference type="Proteomes" id="UP000000639"/>
    </source>
</evidence>
<dbReference type="Gene3D" id="3.30.450.20">
    <property type="entry name" value="PAS domain"/>
    <property type="match status" value="1"/>
</dbReference>
<dbReference type="Proteomes" id="UP000000639">
    <property type="component" value="Chromosome"/>
</dbReference>
<dbReference type="InterPro" id="IPR029020">
    <property type="entry name" value="Ammonium/urea_transptr"/>
</dbReference>
<evidence type="ECO:0000259" key="12">
    <source>
        <dbReference type="PROSITE" id="PS50887"/>
    </source>
</evidence>
<dbReference type="Gene3D" id="3.20.20.450">
    <property type="entry name" value="EAL domain"/>
    <property type="match status" value="1"/>
</dbReference>
<dbReference type="InterPro" id="IPR035919">
    <property type="entry name" value="EAL_sf"/>
</dbReference>
<dbReference type="InterPro" id="IPR035965">
    <property type="entry name" value="PAS-like_dom_sf"/>
</dbReference>
<keyword evidence="4" id="KW-0813">Transport</keyword>
<dbReference type="InterPro" id="IPR000160">
    <property type="entry name" value="GGDEF_dom"/>
</dbReference>
<feature type="domain" description="GGDEF" evidence="12">
    <location>
        <begin position="617"/>
        <end position="750"/>
    </location>
</feature>
<dbReference type="Gene3D" id="1.10.3430.10">
    <property type="entry name" value="Ammonium transporter AmtB like domains"/>
    <property type="match status" value="1"/>
</dbReference>
<comment type="subcellular location">
    <subcellularLocation>
        <location evidence="2">Membrane</location>
        <topology evidence="2">Multi-pass membrane protein</topology>
    </subcellularLocation>
</comment>
<feature type="transmembrane region" description="Helical" evidence="9">
    <location>
        <begin position="187"/>
        <end position="211"/>
    </location>
</feature>
<dbReference type="CDD" id="cd01949">
    <property type="entry name" value="GGDEF"/>
    <property type="match status" value="1"/>
</dbReference>
<comment type="cofactor">
    <cofactor evidence="1">
        <name>Mg(2+)</name>
        <dbReference type="ChEBI" id="CHEBI:18420"/>
    </cofactor>
</comment>
<evidence type="ECO:0000256" key="3">
    <source>
        <dbReference type="ARBA" id="ARBA00005887"/>
    </source>
</evidence>
<dbReference type="GO" id="GO:0003824">
    <property type="term" value="F:catalytic activity"/>
    <property type="evidence" value="ECO:0007669"/>
    <property type="project" value="UniProtKB-ARBA"/>
</dbReference>
<gene>
    <name evidence="13" type="ordered locus">Ping_2650</name>
</gene>
<evidence type="ECO:0000256" key="9">
    <source>
        <dbReference type="SAM" id="Phobius"/>
    </source>
</evidence>
<dbReference type="OrthoDB" id="9816034at2"/>
<evidence type="ECO:0000259" key="10">
    <source>
        <dbReference type="PROSITE" id="PS50112"/>
    </source>
</evidence>
<dbReference type="NCBIfam" id="TIGR00229">
    <property type="entry name" value="sensory_box"/>
    <property type="match status" value="1"/>
</dbReference>
<dbReference type="PROSITE" id="PS50883">
    <property type="entry name" value="EAL"/>
    <property type="match status" value="1"/>
</dbReference>
<dbReference type="PROSITE" id="PS50112">
    <property type="entry name" value="PAS"/>
    <property type="match status" value="1"/>
</dbReference>
<dbReference type="eggNOG" id="COG5001">
    <property type="taxonomic scope" value="Bacteria"/>
</dbReference>
<feature type="transmembrane region" description="Helical" evidence="9">
    <location>
        <begin position="81"/>
        <end position="101"/>
    </location>
</feature>
<dbReference type="EMBL" id="CP000510">
    <property type="protein sequence ID" value="ABM04366.1"/>
    <property type="molecule type" value="Genomic_DNA"/>
</dbReference>
<dbReference type="InterPro" id="IPR043128">
    <property type="entry name" value="Rev_trsase/Diguanyl_cyclase"/>
</dbReference>
<evidence type="ECO:0000256" key="5">
    <source>
        <dbReference type="ARBA" id="ARBA00022692"/>
    </source>
</evidence>
<feature type="transmembrane region" description="Helical" evidence="9">
    <location>
        <begin position="113"/>
        <end position="134"/>
    </location>
</feature>
<dbReference type="InterPro" id="IPR018047">
    <property type="entry name" value="Ammonium_transpt_CS"/>
</dbReference>
<protein>
    <submittedName>
        <fullName evidence="13">Ammonium transporter</fullName>
    </submittedName>
</protein>
<evidence type="ECO:0000256" key="6">
    <source>
        <dbReference type="ARBA" id="ARBA00022989"/>
    </source>
</evidence>
<dbReference type="KEGG" id="pin:Ping_2650"/>
<dbReference type="InterPro" id="IPR052155">
    <property type="entry name" value="Biofilm_reg_signaling"/>
</dbReference>
<dbReference type="NCBIfam" id="TIGR00836">
    <property type="entry name" value="amt"/>
    <property type="match status" value="1"/>
</dbReference>
<evidence type="ECO:0000256" key="7">
    <source>
        <dbReference type="ARBA" id="ARBA00023136"/>
    </source>
</evidence>
<dbReference type="SMART" id="SM00052">
    <property type="entry name" value="EAL"/>
    <property type="match status" value="1"/>
</dbReference>
<dbReference type="PANTHER" id="PTHR44757:SF2">
    <property type="entry name" value="BIOFILM ARCHITECTURE MAINTENANCE PROTEIN MBAA"/>
    <property type="match status" value="1"/>
</dbReference>
<dbReference type="CDD" id="cd01948">
    <property type="entry name" value="EAL"/>
    <property type="match status" value="1"/>
</dbReference>
<evidence type="ECO:0000256" key="8">
    <source>
        <dbReference type="ARBA" id="ARBA00023177"/>
    </source>
</evidence>
<proteinExistence type="inferred from homology"/>
<dbReference type="PANTHER" id="PTHR44757">
    <property type="entry name" value="DIGUANYLATE CYCLASE DGCP"/>
    <property type="match status" value="1"/>
</dbReference>
<dbReference type="InterPro" id="IPR029787">
    <property type="entry name" value="Nucleotide_cyclase"/>
</dbReference>
<dbReference type="SUPFAM" id="SSF55073">
    <property type="entry name" value="Nucleotide cyclase"/>
    <property type="match status" value="1"/>
</dbReference>
<dbReference type="SMART" id="SM00267">
    <property type="entry name" value="GGDEF"/>
    <property type="match status" value="1"/>
</dbReference>
<organism evidence="13 14">
    <name type="scientific">Psychromonas ingrahamii (strain DSM 17664 / CCUG 51855 / 37)</name>
    <dbReference type="NCBI Taxonomy" id="357804"/>
    <lineage>
        <taxon>Bacteria</taxon>
        <taxon>Pseudomonadati</taxon>
        <taxon>Pseudomonadota</taxon>
        <taxon>Gammaproteobacteria</taxon>
        <taxon>Alteromonadales</taxon>
        <taxon>Psychromonadaceae</taxon>
        <taxon>Psychromonas</taxon>
    </lineage>
</organism>
<feature type="transmembrane region" description="Helical" evidence="9">
    <location>
        <begin position="343"/>
        <end position="368"/>
    </location>
</feature>
<dbReference type="FunFam" id="3.30.70.270:FF:000001">
    <property type="entry name" value="Diguanylate cyclase domain protein"/>
    <property type="match status" value="1"/>
</dbReference>
<dbReference type="NCBIfam" id="TIGR00254">
    <property type="entry name" value="GGDEF"/>
    <property type="match status" value="1"/>
</dbReference>
<reference evidence="13 14" key="1">
    <citation type="submission" date="2007-01" db="EMBL/GenBank/DDBJ databases">
        <title>Complete sequence of Psychromonas ingrahamii 37.</title>
        <authorList>
            <consortium name="US DOE Joint Genome Institute"/>
            <person name="Copeland A."/>
            <person name="Lucas S."/>
            <person name="Lapidus A."/>
            <person name="Barry K."/>
            <person name="Detter J.C."/>
            <person name="Glavina del Rio T."/>
            <person name="Hammon N."/>
            <person name="Israni S."/>
            <person name="Dalin E."/>
            <person name="Tice H."/>
            <person name="Pitluck S."/>
            <person name="Thompson L.S."/>
            <person name="Brettin T."/>
            <person name="Bruce D."/>
            <person name="Han C."/>
            <person name="Tapia R."/>
            <person name="Schmutz J."/>
            <person name="Larimer F."/>
            <person name="Land M."/>
            <person name="Hauser L."/>
            <person name="Kyrpides N."/>
            <person name="Ivanova N."/>
            <person name="Staley J."/>
            <person name="Richardson P."/>
        </authorList>
    </citation>
    <scope>NUCLEOTIDE SEQUENCE [LARGE SCALE GENOMIC DNA]</scope>
    <source>
        <strain evidence="13 14">37</strain>
    </source>
</reference>
<dbReference type="PROSITE" id="PS01219">
    <property type="entry name" value="AMMONIUM_TRANSP"/>
    <property type="match status" value="1"/>
</dbReference>
<dbReference type="InterPro" id="IPR001633">
    <property type="entry name" value="EAL_dom"/>
</dbReference>
<feature type="transmembrane region" description="Helical" evidence="9">
    <location>
        <begin position="282"/>
        <end position="299"/>
    </location>
</feature>
<feature type="transmembrane region" description="Helical" evidence="9">
    <location>
        <begin position="44"/>
        <end position="61"/>
    </location>
</feature>
<evidence type="ECO:0000256" key="4">
    <source>
        <dbReference type="ARBA" id="ARBA00022448"/>
    </source>
</evidence>
<feature type="transmembrane region" description="Helical" evidence="9">
    <location>
        <begin position="6"/>
        <end position="23"/>
    </location>
</feature>
<dbReference type="Pfam" id="PF00990">
    <property type="entry name" value="GGDEF"/>
    <property type="match status" value="1"/>
</dbReference>
<dbReference type="SUPFAM" id="SSF111352">
    <property type="entry name" value="Ammonium transporter"/>
    <property type="match status" value="1"/>
</dbReference>
<feature type="transmembrane region" description="Helical" evidence="9">
    <location>
        <begin position="154"/>
        <end position="175"/>
    </location>
</feature>
<dbReference type="Gene3D" id="3.30.70.270">
    <property type="match status" value="1"/>
</dbReference>
<dbReference type="AlphaFoldDB" id="A1SY01"/>
<dbReference type="InterPro" id="IPR024041">
    <property type="entry name" value="NH4_transpt_AmtB-like_dom"/>
</dbReference>